<dbReference type="EMBL" id="SCEB01003543">
    <property type="protein sequence ID" value="RXM94276.1"/>
    <property type="molecule type" value="Genomic_DNA"/>
</dbReference>
<accession>A0A444V1D8</accession>
<feature type="compositionally biased region" description="Polar residues" evidence="1">
    <location>
        <begin position="77"/>
        <end position="109"/>
    </location>
</feature>
<name>A0A444V1D8_ACIRT</name>
<protein>
    <submittedName>
        <fullName evidence="2">Putative tRNA (Cytidine(32)/guanosine(34)-2'-O)-methyltransferase</fullName>
    </submittedName>
</protein>
<sequence>MVTQDVDFNQLEGPNRVIVPFLACGDLSAYDSDRTYPLQLDPNKAYQYLPPTQPPIQPPYQKACLLRKHNLLAKENLSASSTPEPSACQEQGLSPHQDVSTNQEQAETA</sequence>
<keyword evidence="2" id="KW-0808">Transferase</keyword>
<evidence type="ECO:0000313" key="3">
    <source>
        <dbReference type="Proteomes" id="UP000289886"/>
    </source>
</evidence>
<reference evidence="2 3" key="1">
    <citation type="submission" date="2019-01" db="EMBL/GenBank/DDBJ databases">
        <title>Draft Genome and Complete Hox-Cluster Characterization of the Sterlet Sturgeon (Acipenser ruthenus).</title>
        <authorList>
            <person name="Wei Q."/>
        </authorList>
    </citation>
    <scope>NUCLEOTIDE SEQUENCE [LARGE SCALE GENOMIC DNA]</scope>
    <source>
        <strain evidence="2">WHYD16114868_AA</strain>
        <tissue evidence="2">Blood</tissue>
    </source>
</reference>
<dbReference type="Proteomes" id="UP000289886">
    <property type="component" value="Unassembled WGS sequence"/>
</dbReference>
<evidence type="ECO:0000256" key="1">
    <source>
        <dbReference type="SAM" id="MobiDB-lite"/>
    </source>
</evidence>
<dbReference type="AlphaFoldDB" id="A0A444V1D8"/>
<proteinExistence type="predicted"/>
<dbReference type="GO" id="GO:0032259">
    <property type="term" value="P:methylation"/>
    <property type="evidence" value="ECO:0007669"/>
    <property type="project" value="UniProtKB-KW"/>
</dbReference>
<organism evidence="2 3">
    <name type="scientific">Acipenser ruthenus</name>
    <name type="common">Sterlet sturgeon</name>
    <dbReference type="NCBI Taxonomy" id="7906"/>
    <lineage>
        <taxon>Eukaryota</taxon>
        <taxon>Metazoa</taxon>
        <taxon>Chordata</taxon>
        <taxon>Craniata</taxon>
        <taxon>Vertebrata</taxon>
        <taxon>Euteleostomi</taxon>
        <taxon>Actinopterygii</taxon>
        <taxon>Chondrostei</taxon>
        <taxon>Acipenseriformes</taxon>
        <taxon>Acipenseridae</taxon>
        <taxon>Acipenser</taxon>
    </lineage>
</organism>
<feature type="region of interest" description="Disordered" evidence="1">
    <location>
        <begin position="75"/>
        <end position="109"/>
    </location>
</feature>
<dbReference type="GO" id="GO:0008168">
    <property type="term" value="F:methyltransferase activity"/>
    <property type="evidence" value="ECO:0007669"/>
    <property type="project" value="UniProtKB-KW"/>
</dbReference>
<gene>
    <name evidence="2" type="ORF">EOD39_18164</name>
</gene>
<keyword evidence="3" id="KW-1185">Reference proteome</keyword>
<comment type="caution">
    <text evidence="2">The sequence shown here is derived from an EMBL/GenBank/DDBJ whole genome shotgun (WGS) entry which is preliminary data.</text>
</comment>
<keyword evidence="2" id="KW-0489">Methyltransferase</keyword>
<evidence type="ECO:0000313" key="2">
    <source>
        <dbReference type="EMBL" id="RXM94276.1"/>
    </source>
</evidence>